<dbReference type="GO" id="GO:0000940">
    <property type="term" value="C:outer kinetochore"/>
    <property type="evidence" value="ECO:0007669"/>
    <property type="project" value="TreeGrafter"/>
</dbReference>
<feature type="region of interest" description="Disordered" evidence="6">
    <location>
        <begin position="1"/>
        <end position="39"/>
    </location>
</feature>
<dbReference type="STRING" id="6689.A0A3R7SJA8"/>
<feature type="coiled-coil region" evidence="5">
    <location>
        <begin position="466"/>
        <end position="500"/>
    </location>
</feature>
<dbReference type="InterPro" id="IPR042031">
    <property type="entry name" value="SKA1_MBD_sf"/>
</dbReference>
<evidence type="ECO:0000313" key="8">
    <source>
        <dbReference type="Proteomes" id="UP000283509"/>
    </source>
</evidence>
<feature type="coiled-coil region" evidence="5">
    <location>
        <begin position="300"/>
        <end position="369"/>
    </location>
</feature>
<feature type="region of interest" description="Disordered" evidence="6">
    <location>
        <begin position="55"/>
        <end position="172"/>
    </location>
</feature>
<reference evidence="7 8" key="2">
    <citation type="submission" date="2019-01" db="EMBL/GenBank/DDBJ databases">
        <title>The decoding of complex shrimp genome reveals the adaptation for benthos swimmer, frequently molting mechanism and breeding impact on genome.</title>
        <authorList>
            <person name="Sun Y."/>
            <person name="Gao Y."/>
            <person name="Yu Y."/>
        </authorList>
    </citation>
    <scope>NUCLEOTIDE SEQUENCE [LARGE SCALE GENOMIC DNA]</scope>
    <source>
        <tissue evidence="7">Muscle</tissue>
    </source>
</reference>
<keyword evidence="8" id="KW-1185">Reference proteome</keyword>
<evidence type="ECO:0000256" key="2">
    <source>
        <dbReference type="ARBA" id="ARBA00023054"/>
    </source>
</evidence>
<proteinExistence type="inferred from homology"/>
<keyword evidence="2 5" id="KW-0175">Coiled coil</keyword>
<dbReference type="Gene3D" id="1.10.10.1890">
    <property type="entry name" value="Ska1 microtubule binding domain-like"/>
    <property type="match status" value="1"/>
</dbReference>
<comment type="caution">
    <text evidence="7">The sequence shown here is derived from an EMBL/GenBank/DDBJ whole genome shotgun (WGS) entry which is preliminary data.</text>
</comment>
<sequence length="1103" mass="126779">MDNPGRSLYFGGSIHVDGIRAPDQDEEEEDEEENRKREAEIQGMLANAFDDLEEDESFAQQSGYNSFAFGKERRDSAYYEDGRGGKEHSEASYRNYDIGDRHGDNVFDRLGSESQDKRVDFERRGSYSESYDVQEHPGHGILNGDHASHANSSGSVTPWSDDSHDEESSERFTPLAYHETAHDPYHITAHDEHTGLDVDHSDYRPDARKEYGESSLVYADQVNDYQADKYRSLVNREAQEKVTEAEFRAADTPQDQMKLLYEARGRELDRLSSELSTLKFESSRDIRVLQHQINLVTSDSESKTANINQLQTLLSEKEERIKSLAVDLKELQIKLNDKENENKKLHFELETAQSTISSLECQISELKAADTLTRNQKLHEDFVTKLKQGNEEEREMLLSKLQVTQNQAEQHEKEVTRLRDELRSLRATYDESLVQKTETVTKLTVTNETLRKQYEDLMKSHDGQQIIELQIKVRSLEATKDKLENQVCSLESELTKAKEEIDGFDTAMKLGILSEVIPGEDSMVQLGIKRALNYDDTIPGERQAVGEKYTEAQEKIKLKEELKRSLMSNKAKRDEISQMQEEASGKQLKIKKLESELKSAQTEIKELKSNLLKTELAQEENQQKEKQGTKNEDGQPTALYAENFEQRLKVETEAARQEALKSLDMLQKKCSTLEECNQILKDSCTSLEEELQNVKETNNNSETCSKEIENCRYILERQRKQFEKKEEELRTQYEKEIGDFKNLLAATKSKNLQESETIAEYRKKLGEQDKKIQLVMEELVRVKDKLEAKEAESEQEVQRMTDIILNLESEVKEQQEEKNFTRANFQKMIQDLQNDLRKMTAVGTALTLEALEEGFRNKIAALQICSDLRGGWKEDTVIEFGQLKQELQFIRSEIFRFKGIITSSKKDLLTAHTLLEQMQELCTRLAHMKTNLPSHLPRANANPSITKVSPEHVVADSDKKNKASQEKQAPKKDSGKSSQTPTISYVTVKEFNDVPKYIRGRLQYDQINLAVDEVNKTLETKYALLRRPRAKLSDVDMKVAMGCRQQENQETKGLYFVVDNDIKRWSSLKLDSNGRSIMTALRTLKRIREVRGPGNLVRYAVLL</sequence>
<feature type="region of interest" description="Disordered" evidence="6">
    <location>
        <begin position="933"/>
        <end position="980"/>
    </location>
</feature>
<dbReference type="GO" id="GO:0007059">
    <property type="term" value="P:chromosome segregation"/>
    <property type="evidence" value="ECO:0007669"/>
    <property type="project" value="InterPro"/>
</dbReference>
<organism evidence="7 8">
    <name type="scientific">Penaeus vannamei</name>
    <name type="common">Whiteleg shrimp</name>
    <name type="synonym">Litopenaeus vannamei</name>
    <dbReference type="NCBI Taxonomy" id="6689"/>
    <lineage>
        <taxon>Eukaryota</taxon>
        <taxon>Metazoa</taxon>
        <taxon>Ecdysozoa</taxon>
        <taxon>Arthropoda</taxon>
        <taxon>Crustacea</taxon>
        <taxon>Multicrustacea</taxon>
        <taxon>Malacostraca</taxon>
        <taxon>Eumalacostraca</taxon>
        <taxon>Eucarida</taxon>
        <taxon>Decapoda</taxon>
        <taxon>Dendrobranchiata</taxon>
        <taxon>Penaeoidea</taxon>
        <taxon>Penaeidae</taxon>
        <taxon>Penaeus</taxon>
    </lineage>
</organism>
<feature type="region of interest" description="Disordered" evidence="6">
    <location>
        <begin position="567"/>
        <end position="587"/>
    </location>
</feature>
<evidence type="ECO:0000256" key="5">
    <source>
        <dbReference type="SAM" id="Coils"/>
    </source>
</evidence>
<feature type="compositionally biased region" description="Basic and acidic residues" evidence="6">
    <location>
        <begin position="949"/>
        <end position="975"/>
    </location>
</feature>
<dbReference type="Pfam" id="PF07160">
    <property type="entry name" value="SKA1"/>
    <property type="match status" value="1"/>
</dbReference>
<dbReference type="EMBL" id="QCYY01003448">
    <property type="protein sequence ID" value="ROT63358.1"/>
    <property type="molecule type" value="Genomic_DNA"/>
</dbReference>
<feature type="coiled-coil region" evidence="5">
    <location>
        <begin position="394"/>
        <end position="428"/>
    </location>
</feature>
<dbReference type="PANTHER" id="PTHR28573">
    <property type="entry name" value="SPINDLE AND KINETOCHORE-ASSOCIATED PROTEIN 1"/>
    <property type="match status" value="1"/>
</dbReference>
<name>A0A3R7SJA8_PENVA</name>
<gene>
    <name evidence="7" type="ORF">C7M84_018763</name>
</gene>
<dbReference type="GO" id="GO:0051301">
    <property type="term" value="P:cell division"/>
    <property type="evidence" value="ECO:0007669"/>
    <property type="project" value="InterPro"/>
</dbReference>
<feature type="compositionally biased region" description="Polar residues" evidence="6">
    <location>
        <begin position="149"/>
        <end position="158"/>
    </location>
</feature>
<dbReference type="InterPro" id="IPR009829">
    <property type="entry name" value="SKA1"/>
</dbReference>
<comment type="similarity">
    <text evidence="1">Belongs to the SKA1 family.</text>
</comment>
<feature type="compositionally biased region" description="Basic and acidic residues" evidence="6">
    <location>
        <begin position="70"/>
        <end position="126"/>
    </location>
</feature>
<dbReference type="OrthoDB" id="5962at2759"/>
<feature type="coiled-coil region" evidence="5">
    <location>
        <begin position="649"/>
        <end position="842"/>
    </location>
</feature>
<dbReference type="GO" id="GO:0005876">
    <property type="term" value="C:spindle microtubule"/>
    <property type="evidence" value="ECO:0007669"/>
    <property type="project" value="TreeGrafter"/>
</dbReference>
<dbReference type="Proteomes" id="UP000283509">
    <property type="component" value="Unassembled WGS sequence"/>
</dbReference>
<evidence type="ECO:0000313" key="7">
    <source>
        <dbReference type="EMBL" id="ROT63358.1"/>
    </source>
</evidence>
<dbReference type="PANTHER" id="PTHR28573:SF1">
    <property type="entry name" value="SPINDLE AND KINETOCHORE-ASSOCIATED PROTEIN 1"/>
    <property type="match status" value="1"/>
</dbReference>
<protein>
    <recommendedName>
        <fullName evidence="3">SKA complex subunit 1</fullName>
    </recommendedName>
    <alternativeName>
        <fullName evidence="4">Spindle and kinetochore-associated protein 1</fullName>
    </alternativeName>
</protein>
<dbReference type="GO" id="GO:0008017">
    <property type="term" value="F:microtubule binding"/>
    <property type="evidence" value="ECO:0007669"/>
    <property type="project" value="InterPro"/>
</dbReference>
<reference evidence="7 8" key="1">
    <citation type="submission" date="2018-04" db="EMBL/GenBank/DDBJ databases">
        <authorList>
            <person name="Zhang X."/>
            <person name="Yuan J."/>
            <person name="Li F."/>
            <person name="Xiang J."/>
        </authorList>
    </citation>
    <scope>NUCLEOTIDE SEQUENCE [LARGE SCALE GENOMIC DNA]</scope>
    <source>
        <tissue evidence="7">Muscle</tissue>
    </source>
</reference>
<dbReference type="GO" id="GO:0072686">
    <property type="term" value="C:mitotic spindle"/>
    <property type="evidence" value="ECO:0007669"/>
    <property type="project" value="TreeGrafter"/>
</dbReference>
<evidence type="ECO:0000256" key="6">
    <source>
        <dbReference type="SAM" id="MobiDB-lite"/>
    </source>
</evidence>
<dbReference type="FunFam" id="1.10.10.1890:FF:000002">
    <property type="entry name" value="Spindle and kinetochore-associated protein 1"/>
    <property type="match status" value="1"/>
</dbReference>
<dbReference type="GO" id="GO:0031110">
    <property type="term" value="P:regulation of microtubule polymerization or depolymerization"/>
    <property type="evidence" value="ECO:0007669"/>
    <property type="project" value="TreeGrafter"/>
</dbReference>
<evidence type="ECO:0000256" key="1">
    <source>
        <dbReference type="ARBA" id="ARBA00006836"/>
    </source>
</evidence>
<dbReference type="AlphaFoldDB" id="A0A3R7SJA8"/>
<evidence type="ECO:0000256" key="4">
    <source>
        <dbReference type="ARBA" id="ARBA00047202"/>
    </source>
</evidence>
<dbReference type="GO" id="GO:0000278">
    <property type="term" value="P:mitotic cell cycle"/>
    <property type="evidence" value="ECO:0007669"/>
    <property type="project" value="TreeGrafter"/>
</dbReference>
<accession>A0A3R7SJA8</accession>
<evidence type="ECO:0000256" key="3">
    <source>
        <dbReference type="ARBA" id="ARBA00047182"/>
    </source>
</evidence>